<protein>
    <recommendedName>
        <fullName evidence="8">pectin lyase</fullName>
        <ecNumber evidence="8">4.2.2.10</ecNumber>
    </recommendedName>
</protein>
<dbReference type="InterPro" id="IPR035971">
    <property type="entry name" value="CBD_sf"/>
</dbReference>
<evidence type="ECO:0000256" key="1">
    <source>
        <dbReference type="ARBA" id="ARBA00010980"/>
    </source>
</evidence>
<comment type="catalytic activity">
    <reaction evidence="6">
        <text>Eliminative cleavage of (1-&gt;4)-alpha-D-galacturonan methyl ester to give oligosaccharides with 4-deoxy-6-O-methyl-alpha-D-galact-4-enuronosyl groups at their non-reducing ends.</text>
        <dbReference type="EC" id="4.2.2.10"/>
    </reaction>
</comment>
<dbReference type="SUPFAM" id="SSF57180">
    <property type="entry name" value="Cellulose-binding domain"/>
    <property type="match status" value="1"/>
</dbReference>
<dbReference type="EMBL" id="JAKNSF020000049">
    <property type="protein sequence ID" value="KAK7725519.1"/>
    <property type="molecule type" value="Genomic_DNA"/>
</dbReference>
<organism evidence="11 12">
    <name type="scientific">Diaporthe eres</name>
    <name type="common">Phomopsis oblonga</name>
    <dbReference type="NCBI Taxonomy" id="83184"/>
    <lineage>
        <taxon>Eukaryota</taxon>
        <taxon>Fungi</taxon>
        <taxon>Dikarya</taxon>
        <taxon>Ascomycota</taxon>
        <taxon>Pezizomycotina</taxon>
        <taxon>Sordariomycetes</taxon>
        <taxon>Sordariomycetidae</taxon>
        <taxon>Diaporthales</taxon>
        <taxon>Diaporthaceae</taxon>
        <taxon>Diaporthe</taxon>
        <taxon>Diaporthe eres species complex</taxon>
    </lineage>
</organism>
<dbReference type="Proteomes" id="UP001430848">
    <property type="component" value="Unassembled WGS sequence"/>
</dbReference>
<evidence type="ECO:0000256" key="6">
    <source>
        <dbReference type="ARBA" id="ARBA00036818"/>
    </source>
</evidence>
<dbReference type="PROSITE" id="PS51164">
    <property type="entry name" value="CBM1_2"/>
    <property type="match status" value="1"/>
</dbReference>
<keyword evidence="9" id="KW-0119">Carbohydrate metabolism</keyword>
<comment type="similarity">
    <text evidence="1 9">Belongs to the polysaccharide lyase 1 family.</text>
</comment>
<evidence type="ECO:0000256" key="7">
    <source>
        <dbReference type="ARBA" id="ARBA00037631"/>
    </source>
</evidence>
<dbReference type="InterPro" id="IPR012334">
    <property type="entry name" value="Pectin_lyas_fold"/>
</dbReference>
<reference evidence="11 12" key="1">
    <citation type="submission" date="2024-02" db="EMBL/GenBank/DDBJ databases">
        <title>De novo assembly and annotation of 12 fungi associated with fruit tree decline syndrome in Ontario, Canada.</title>
        <authorList>
            <person name="Sulman M."/>
            <person name="Ellouze W."/>
            <person name="Ilyukhin E."/>
        </authorList>
    </citation>
    <scope>NUCLEOTIDE SEQUENCE [LARGE SCALE GENOMIC DNA]</scope>
    <source>
        <strain evidence="11 12">M169</strain>
    </source>
</reference>
<evidence type="ECO:0000256" key="2">
    <source>
        <dbReference type="ARBA" id="ARBA00022729"/>
    </source>
</evidence>
<keyword evidence="12" id="KW-1185">Reference proteome</keyword>
<dbReference type="SMART" id="SM00236">
    <property type="entry name" value="fCBD"/>
    <property type="match status" value="1"/>
</dbReference>
<dbReference type="InterPro" id="IPR000254">
    <property type="entry name" value="CBD"/>
</dbReference>
<keyword evidence="9" id="KW-0964">Secreted</keyword>
<dbReference type="InterPro" id="IPR045032">
    <property type="entry name" value="PEL"/>
</dbReference>
<evidence type="ECO:0000256" key="8">
    <source>
        <dbReference type="ARBA" id="ARBA00039082"/>
    </source>
</evidence>
<evidence type="ECO:0000256" key="4">
    <source>
        <dbReference type="ARBA" id="ARBA00023180"/>
    </source>
</evidence>
<dbReference type="PANTHER" id="PTHR31683:SF67">
    <property type="entry name" value="PECTIN LYASE F-RELATED"/>
    <property type="match status" value="1"/>
</dbReference>
<proteinExistence type="inferred from homology"/>
<accession>A0ABR1P3H6</accession>
<evidence type="ECO:0000256" key="5">
    <source>
        <dbReference type="ARBA" id="ARBA00023239"/>
    </source>
</evidence>
<dbReference type="InterPro" id="IPR011050">
    <property type="entry name" value="Pectin_lyase_fold/virulence"/>
</dbReference>
<keyword evidence="5 9" id="KW-0456">Lyase</keyword>
<comment type="function">
    <text evidence="7">Pectinolytic enzymes consist of four classes of enzymes: pectin lyase, polygalacturonase, pectin methylesterase and rhamnogalacturonase. Among pectinolytic enzymes, pectin lyase is the most important in depolymerization of pectin, since it cleaves internal glycosidic bonds of highly methylated pectins.</text>
</comment>
<dbReference type="PANTHER" id="PTHR31683">
    <property type="entry name" value="PECTATE LYASE 18-RELATED"/>
    <property type="match status" value="1"/>
</dbReference>
<comment type="subcellular location">
    <subcellularLocation>
        <location evidence="9">Secreted</location>
    </subcellularLocation>
</comment>
<evidence type="ECO:0000256" key="3">
    <source>
        <dbReference type="ARBA" id="ARBA00023157"/>
    </source>
</evidence>
<dbReference type="Gene3D" id="2.160.20.10">
    <property type="entry name" value="Single-stranded right-handed beta-helix, Pectin lyase-like"/>
    <property type="match status" value="1"/>
</dbReference>
<comment type="caution">
    <text evidence="11">The sequence shown here is derived from an EMBL/GenBank/DDBJ whole genome shotgun (WGS) entry which is preliminary data.</text>
</comment>
<keyword evidence="4" id="KW-0325">Glycoprotein</keyword>
<feature type="domain" description="CBM1" evidence="10">
    <location>
        <begin position="49"/>
        <end position="87"/>
    </location>
</feature>
<dbReference type="Pfam" id="PF00734">
    <property type="entry name" value="CBM_1"/>
    <property type="match status" value="1"/>
</dbReference>
<dbReference type="SUPFAM" id="SSF51126">
    <property type="entry name" value="Pectin lyase-like"/>
    <property type="match status" value="1"/>
</dbReference>
<dbReference type="Pfam" id="PF00544">
    <property type="entry name" value="Pectate_lyase_4"/>
    <property type="match status" value="1"/>
</dbReference>
<name>A0ABR1P3H6_DIAER</name>
<dbReference type="EC" id="4.2.2.10" evidence="8"/>
<keyword evidence="9" id="KW-0624">Polysaccharide degradation</keyword>
<sequence>MHAINVLGAAGVASAGFTSIRAANSSDPFADWNAETAFTNKNFTVTPKGVLNAYERCGGIGHYGPTACSQGIDVTCIFHNDYYSQCWPVTDPNAPVEPKPAGPKPAKLSPLVSGKPVGFASDVTGGGDAEPVRPKDVNELSDLLQDPEPRVIVLDKTFDYTTALGTGVIDGCKPWGELEDKCQVALGLGGDWCNREKPDAPKVQGLEFNKAGISPLWIRSHKTIIGEGDKGIVVGRSIRMMGVENIIIQNVKFEKINEQYVWGGDGLDVWGSNNIWLDHITISRIGRQMVVVHEGSNQNITISSVHFDGFTEYSSKCGTESSTSHYWMEICRGSKFSGQDDSITFINNYMDHFSGRAPQVGDKNETSVSLTHVVNNVWEAVSSEAHAFEVLTGGVVLAEGNFVYNTSIVLDETHGVGLVYTPQGSADDSQCTKAIGRSCVPNTLVQSGAFNASKPATLDVPAWKEHSNYAIAEPADEKLREKVKANAGFGKL</sequence>
<evidence type="ECO:0000313" key="12">
    <source>
        <dbReference type="Proteomes" id="UP001430848"/>
    </source>
</evidence>
<keyword evidence="2" id="KW-0732">Signal</keyword>
<evidence type="ECO:0000259" key="10">
    <source>
        <dbReference type="PROSITE" id="PS51164"/>
    </source>
</evidence>
<gene>
    <name evidence="11" type="ORF">SLS63_008123</name>
</gene>
<evidence type="ECO:0000313" key="11">
    <source>
        <dbReference type="EMBL" id="KAK7725519.1"/>
    </source>
</evidence>
<dbReference type="InterPro" id="IPR002022">
    <property type="entry name" value="Pec_lyase"/>
</dbReference>
<dbReference type="SMART" id="SM00656">
    <property type="entry name" value="Amb_all"/>
    <property type="match status" value="1"/>
</dbReference>
<keyword evidence="3" id="KW-1015">Disulfide bond</keyword>
<evidence type="ECO:0000256" key="9">
    <source>
        <dbReference type="RuleBase" id="RU361173"/>
    </source>
</evidence>